<evidence type="ECO:0000256" key="5">
    <source>
        <dbReference type="ARBA" id="ARBA00023136"/>
    </source>
</evidence>
<keyword evidence="4 6" id="KW-1133">Transmembrane helix</keyword>
<dbReference type="GO" id="GO:0015205">
    <property type="term" value="F:nucleobase transmembrane transporter activity"/>
    <property type="evidence" value="ECO:0007669"/>
    <property type="project" value="TreeGrafter"/>
</dbReference>
<dbReference type="Pfam" id="PF02133">
    <property type="entry name" value="Transp_cyt_pur"/>
    <property type="match status" value="1"/>
</dbReference>
<dbReference type="GeneID" id="28898626"/>
<dbReference type="OrthoDB" id="2018619at2759"/>
<feature type="transmembrane region" description="Helical" evidence="6">
    <location>
        <begin position="302"/>
        <end position="322"/>
    </location>
</feature>
<dbReference type="CDD" id="cd11482">
    <property type="entry name" value="SLC-NCS1sbd_NRT1-like"/>
    <property type="match status" value="1"/>
</dbReference>
<dbReference type="PANTHER" id="PTHR30618">
    <property type="entry name" value="NCS1 FAMILY PURINE/PYRIMIDINE TRANSPORTER"/>
    <property type="match status" value="1"/>
</dbReference>
<dbReference type="OMA" id="WWQAIVV"/>
<evidence type="ECO:0000313" key="7">
    <source>
        <dbReference type="EMBL" id="KZF19513.1"/>
    </source>
</evidence>
<dbReference type="RefSeq" id="XP_018185068.1">
    <property type="nucleotide sequence ID" value="XM_018333489.1"/>
</dbReference>
<dbReference type="InParanoid" id="A0A164ZTY3"/>
<name>A0A164ZTY3_XYLHT</name>
<feature type="transmembrane region" description="Helical" evidence="6">
    <location>
        <begin position="503"/>
        <end position="524"/>
    </location>
</feature>
<protein>
    <submittedName>
        <fullName evidence="7">Putative allantoin permease</fullName>
    </submittedName>
</protein>
<evidence type="ECO:0000313" key="8">
    <source>
        <dbReference type="Proteomes" id="UP000076632"/>
    </source>
</evidence>
<evidence type="ECO:0000256" key="4">
    <source>
        <dbReference type="ARBA" id="ARBA00022989"/>
    </source>
</evidence>
<evidence type="ECO:0000256" key="3">
    <source>
        <dbReference type="ARBA" id="ARBA00022692"/>
    </source>
</evidence>
<feature type="transmembrane region" description="Helical" evidence="6">
    <location>
        <begin position="351"/>
        <end position="374"/>
    </location>
</feature>
<dbReference type="InterPro" id="IPR045225">
    <property type="entry name" value="Uracil/uridine/allantoin_perm"/>
</dbReference>
<comment type="subcellular location">
    <subcellularLocation>
        <location evidence="1">Membrane</location>
        <topology evidence="1">Multi-pass membrane protein</topology>
    </subcellularLocation>
</comment>
<dbReference type="Proteomes" id="UP000076632">
    <property type="component" value="Unassembled WGS sequence"/>
</dbReference>
<feature type="transmembrane region" description="Helical" evidence="6">
    <location>
        <begin position="95"/>
        <end position="115"/>
    </location>
</feature>
<feature type="transmembrane region" description="Helical" evidence="6">
    <location>
        <begin position="420"/>
        <end position="440"/>
    </location>
</feature>
<dbReference type="GO" id="GO:0005886">
    <property type="term" value="C:plasma membrane"/>
    <property type="evidence" value="ECO:0007669"/>
    <property type="project" value="TreeGrafter"/>
</dbReference>
<dbReference type="AlphaFoldDB" id="A0A164ZTY3"/>
<keyword evidence="8" id="KW-1185">Reference proteome</keyword>
<gene>
    <name evidence="7" type="ORF">L228DRAFT_251126</name>
</gene>
<evidence type="ECO:0000256" key="1">
    <source>
        <dbReference type="ARBA" id="ARBA00004141"/>
    </source>
</evidence>
<feature type="transmembrane region" description="Helical" evidence="6">
    <location>
        <begin position="219"/>
        <end position="241"/>
    </location>
</feature>
<organism evidence="7 8">
    <name type="scientific">Xylona heveae (strain CBS 132557 / TC161)</name>
    <dbReference type="NCBI Taxonomy" id="1328760"/>
    <lineage>
        <taxon>Eukaryota</taxon>
        <taxon>Fungi</taxon>
        <taxon>Dikarya</taxon>
        <taxon>Ascomycota</taxon>
        <taxon>Pezizomycotina</taxon>
        <taxon>Xylonomycetes</taxon>
        <taxon>Xylonales</taxon>
        <taxon>Xylonaceae</taxon>
        <taxon>Xylona</taxon>
    </lineage>
</organism>
<reference evidence="7 8" key="1">
    <citation type="journal article" date="2016" name="Fungal Biol.">
        <title>The genome of Xylona heveae provides a window into fungal endophytism.</title>
        <authorList>
            <person name="Gazis R."/>
            <person name="Kuo A."/>
            <person name="Riley R."/>
            <person name="LaButti K."/>
            <person name="Lipzen A."/>
            <person name="Lin J."/>
            <person name="Amirebrahimi M."/>
            <person name="Hesse C.N."/>
            <person name="Spatafora J.W."/>
            <person name="Henrissat B."/>
            <person name="Hainaut M."/>
            <person name="Grigoriev I.V."/>
            <person name="Hibbett D.S."/>
        </authorList>
    </citation>
    <scope>NUCLEOTIDE SEQUENCE [LARGE SCALE GENOMIC DNA]</scope>
    <source>
        <strain evidence="7 8">TC161</strain>
    </source>
</reference>
<proteinExistence type="inferred from homology"/>
<comment type="similarity">
    <text evidence="2">Belongs to the purine-cytosine permease (2.A.39) family.</text>
</comment>
<feature type="transmembrane region" description="Helical" evidence="6">
    <location>
        <begin position="461"/>
        <end position="483"/>
    </location>
</feature>
<feature type="transmembrane region" description="Helical" evidence="6">
    <location>
        <begin position="195"/>
        <end position="212"/>
    </location>
</feature>
<keyword evidence="3 6" id="KW-0812">Transmembrane</keyword>
<dbReference type="Gene3D" id="1.10.4160.10">
    <property type="entry name" value="Hydantoin permease"/>
    <property type="match status" value="1"/>
</dbReference>
<dbReference type="PANTHER" id="PTHR30618:SF0">
    <property type="entry name" value="PURINE-URACIL PERMEASE NCS1"/>
    <property type="match status" value="1"/>
</dbReference>
<sequence>MASAKISHFQQSAKEKAAGFRHAFSSKEAFLKYVQNPESVNETDPERARWTNRDLDPTPPEQRNWNWFNYCTYYFGLSFGNWTLGSSMIGIGLNWWQSIVVIFISQMIASTAMLYNSKAASTYHIGYPCVARSVYGMWGSYYPVGARAVLAIIWYAVQLYTGASYLSNMLQAIFGHHYTDIPNGMPESMGFTTQQMLGFFLFWLIHIPFVFLRPYQLRGFFSFKSAISFPAMLGLFIYCMATTKGKLGSLYDGSAPSGGQFGWFFMWCINSGMGNTATLITNQPDLARWAKTTKSPTWAQMIVNPVFTTLSATLGILATSAVNNKWGTSIWNQWDLMTAIMERNWRPEVRFAVFLCACCWMISILATNIAANMIPFGADSSMLWPKYLTITRGQAIVHLLGYAVCPWKIMYSASTFVTFLAGYGIFMGPVVAIMICEYYLVSRGNVFIPSLYIGNKNNENYWYKGGWNVQAFIAYIVAIALPFPGFVGTLGPKVSTAAENLGHLGWCLSFVIAFVIYYLLNLVWPHENVKNTKGLRREELADIGVVEGVETGTPTEELSVSLSEKK</sequence>
<dbReference type="InterPro" id="IPR001248">
    <property type="entry name" value="Pur-cyt_permease"/>
</dbReference>
<evidence type="ECO:0000256" key="6">
    <source>
        <dbReference type="SAM" id="Phobius"/>
    </source>
</evidence>
<dbReference type="EMBL" id="KV407466">
    <property type="protein sequence ID" value="KZF19513.1"/>
    <property type="molecule type" value="Genomic_DNA"/>
</dbReference>
<accession>A0A164ZTY3</accession>
<feature type="transmembrane region" description="Helical" evidence="6">
    <location>
        <begin position="135"/>
        <end position="157"/>
    </location>
</feature>
<feature type="transmembrane region" description="Helical" evidence="6">
    <location>
        <begin position="67"/>
        <end position="89"/>
    </location>
</feature>
<evidence type="ECO:0000256" key="2">
    <source>
        <dbReference type="ARBA" id="ARBA00008974"/>
    </source>
</evidence>
<keyword evidence="5 6" id="KW-0472">Membrane</keyword>